<evidence type="ECO:0000256" key="6">
    <source>
        <dbReference type="ARBA" id="ARBA00022989"/>
    </source>
</evidence>
<reference evidence="10 11" key="1">
    <citation type="submission" date="2018-06" db="EMBL/GenBank/DDBJ databases">
        <title>Complete genome of Desulfovibrio marinus P48SEP.</title>
        <authorList>
            <person name="Crispim J.S."/>
            <person name="Vidigal P.M.P."/>
            <person name="Silva L.C.F."/>
            <person name="Araujo L.C."/>
            <person name="Laguardia C.N."/>
            <person name="Dias R.S."/>
            <person name="Sousa M.P."/>
            <person name="Paula S.O."/>
            <person name="Silva C."/>
        </authorList>
    </citation>
    <scope>NUCLEOTIDE SEQUENCE [LARGE SCALE GENOMIC DNA]</scope>
    <source>
        <strain evidence="10 11">P48SEP</strain>
    </source>
</reference>
<evidence type="ECO:0000256" key="4">
    <source>
        <dbReference type="ARBA" id="ARBA00022475"/>
    </source>
</evidence>
<dbReference type="Proteomes" id="UP000434052">
    <property type="component" value="Unassembled WGS sequence"/>
</dbReference>
<evidence type="ECO:0000256" key="2">
    <source>
        <dbReference type="ARBA" id="ARBA00008335"/>
    </source>
</evidence>
<evidence type="ECO:0000256" key="5">
    <source>
        <dbReference type="ARBA" id="ARBA00022692"/>
    </source>
</evidence>
<dbReference type="SUPFAM" id="SSF103473">
    <property type="entry name" value="MFS general substrate transporter"/>
    <property type="match status" value="1"/>
</dbReference>
<dbReference type="EMBL" id="QMIF01000002">
    <property type="protein sequence ID" value="TVM36025.1"/>
    <property type="molecule type" value="Genomic_DNA"/>
</dbReference>
<organism evidence="10 11">
    <name type="scientific">Oceanidesulfovibrio marinus</name>
    <dbReference type="NCBI Taxonomy" id="370038"/>
    <lineage>
        <taxon>Bacteria</taxon>
        <taxon>Pseudomonadati</taxon>
        <taxon>Thermodesulfobacteriota</taxon>
        <taxon>Desulfovibrionia</taxon>
        <taxon>Desulfovibrionales</taxon>
        <taxon>Desulfovibrionaceae</taxon>
        <taxon>Oceanidesulfovibrio</taxon>
    </lineage>
</organism>
<comment type="caution">
    <text evidence="10">The sequence shown here is derived from an EMBL/GenBank/DDBJ whole genome shotgun (WGS) entry which is preliminary data.</text>
</comment>
<feature type="transmembrane region" description="Helical" evidence="8">
    <location>
        <begin position="375"/>
        <end position="396"/>
    </location>
</feature>
<keyword evidence="7 8" id="KW-0472">Membrane</keyword>
<feature type="transmembrane region" description="Helical" evidence="8">
    <location>
        <begin position="288"/>
        <end position="306"/>
    </location>
</feature>
<gene>
    <name evidence="10" type="ORF">DQK91_05095</name>
</gene>
<evidence type="ECO:0000313" key="11">
    <source>
        <dbReference type="Proteomes" id="UP000434052"/>
    </source>
</evidence>
<dbReference type="AlphaFoldDB" id="A0A6P1ZNT6"/>
<feature type="transmembrane region" description="Helical" evidence="8">
    <location>
        <begin position="256"/>
        <end position="276"/>
    </location>
</feature>
<dbReference type="PANTHER" id="PTHR43271:SF1">
    <property type="entry name" value="INNER MEMBRANE TRANSPORT PROTEIN YNFM"/>
    <property type="match status" value="1"/>
</dbReference>
<evidence type="ECO:0000259" key="9">
    <source>
        <dbReference type="PROSITE" id="PS50850"/>
    </source>
</evidence>
<dbReference type="InterPro" id="IPR020846">
    <property type="entry name" value="MFS_dom"/>
</dbReference>
<evidence type="ECO:0000256" key="1">
    <source>
        <dbReference type="ARBA" id="ARBA00004651"/>
    </source>
</evidence>
<keyword evidence="5 8" id="KW-0812">Transmembrane</keyword>
<dbReference type="PROSITE" id="PS50850">
    <property type="entry name" value="MFS"/>
    <property type="match status" value="1"/>
</dbReference>
<dbReference type="PANTHER" id="PTHR43271">
    <property type="entry name" value="BLL2771 PROTEIN"/>
    <property type="match status" value="1"/>
</dbReference>
<dbReference type="CDD" id="cd17324">
    <property type="entry name" value="MFS_NepI_like"/>
    <property type="match status" value="1"/>
</dbReference>
<dbReference type="GO" id="GO:0022857">
    <property type="term" value="F:transmembrane transporter activity"/>
    <property type="evidence" value="ECO:0007669"/>
    <property type="project" value="InterPro"/>
</dbReference>
<feature type="transmembrane region" description="Helical" evidence="8">
    <location>
        <begin position="148"/>
        <end position="166"/>
    </location>
</feature>
<feature type="transmembrane region" description="Helical" evidence="8">
    <location>
        <begin position="312"/>
        <end position="333"/>
    </location>
</feature>
<dbReference type="OrthoDB" id="9780737at2"/>
<feature type="transmembrane region" description="Helical" evidence="8">
    <location>
        <begin position="86"/>
        <end position="104"/>
    </location>
</feature>
<dbReference type="Gene3D" id="1.20.1250.20">
    <property type="entry name" value="MFS general substrate transporter like domains"/>
    <property type="match status" value="1"/>
</dbReference>
<evidence type="ECO:0000256" key="7">
    <source>
        <dbReference type="ARBA" id="ARBA00023136"/>
    </source>
</evidence>
<name>A0A6P1ZNT6_9BACT</name>
<feature type="transmembrane region" description="Helical" evidence="8">
    <location>
        <begin position="220"/>
        <end position="244"/>
    </location>
</feature>
<accession>A0A6P1ZNT6</accession>
<comment type="subcellular location">
    <subcellularLocation>
        <location evidence="1">Cell membrane</location>
        <topology evidence="1">Multi-pass membrane protein</topology>
    </subcellularLocation>
</comment>
<feature type="transmembrane region" description="Helical" evidence="8">
    <location>
        <begin position="116"/>
        <end position="136"/>
    </location>
</feature>
<evidence type="ECO:0000313" key="10">
    <source>
        <dbReference type="EMBL" id="TVM36025.1"/>
    </source>
</evidence>
<dbReference type="InterPro" id="IPR036259">
    <property type="entry name" value="MFS_trans_sf"/>
</dbReference>
<keyword evidence="4" id="KW-1003">Cell membrane</keyword>
<dbReference type="GO" id="GO:0005886">
    <property type="term" value="C:plasma membrane"/>
    <property type="evidence" value="ECO:0007669"/>
    <property type="project" value="UniProtKB-SubCell"/>
</dbReference>
<evidence type="ECO:0000256" key="3">
    <source>
        <dbReference type="ARBA" id="ARBA00022448"/>
    </source>
</evidence>
<evidence type="ECO:0000256" key="8">
    <source>
        <dbReference type="SAM" id="Phobius"/>
    </source>
</evidence>
<feature type="transmembrane region" description="Helical" evidence="8">
    <location>
        <begin position="345"/>
        <end position="363"/>
    </location>
</feature>
<comment type="similarity">
    <text evidence="2">Belongs to the major facilitator superfamily.</text>
</comment>
<feature type="transmembrane region" description="Helical" evidence="8">
    <location>
        <begin position="59"/>
        <end position="79"/>
    </location>
</feature>
<feature type="domain" description="Major facilitator superfamily (MFS) profile" evidence="9">
    <location>
        <begin position="20"/>
        <end position="398"/>
    </location>
</feature>
<feature type="transmembrane region" description="Helical" evidence="8">
    <location>
        <begin position="21"/>
        <end position="39"/>
    </location>
</feature>
<keyword evidence="3" id="KW-0813">Transport</keyword>
<keyword evidence="6 8" id="KW-1133">Transmembrane helix</keyword>
<proteinExistence type="inferred from homology"/>
<dbReference type="InterPro" id="IPR011701">
    <property type="entry name" value="MFS"/>
</dbReference>
<dbReference type="Pfam" id="PF07690">
    <property type="entry name" value="MFS_1"/>
    <property type="match status" value="1"/>
</dbReference>
<feature type="transmembrane region" description="Helical" evidence="8">
    <location>
        <begin position="178"/>
        <end position="199"/>
    </location>
</feature>
<sequence>MRDRPRPARLGCRGNAMRRSRLLIIIFVTISTFSAIYAPQPLLAHLAKAFQVDAAHASLITTATLLPLGVAPLFYGLLLESVPAERVLVVAVGLLGFSSLGLAAAESYSVFMVFRLVQGLCAPAVLTCCMTLVASAGDTSAETLRRSMSIYIAATIFGGFFGRFMAGAVSTLLDWRVAFLGLGATLLCGALLVTGLRADTSAAYTRIKPGTLLQVLRLPGFLRIYAIVFCVFFVFASLLNFLPFRLSQLGGGVSELRIGAMYAGYLVGIVVSLMAPRTVRALGNEMRAVLLGLAVFLCVTPVFAVAGAGLSFAAMFVFCGGMFQVHSTAPGLLQRMAGNHRGVVNGLYLSFYYVGGALGTSAPGLVYEHFGWETFVLMLAGVLAFALILAVSLLGLGKTAKTALPVAEQASPPV</sequence>
<protein>
    <submittedName>
        <fullName evidence="10">MFS transporter</fullName>
    </submittedName>
</protein>